<sequence length="252" mass="27355">MRRPRLALFRPSRATVRAAPARNRGAALLEFALAAPPVLLLGLLAVEAAHWHLARQIAYVALLDAARAGATSHGAPDAMARAFKRALRPRYASPDGDADAAQQRAFQRLRSQAGMAPWRIEVLQPSAAAFQAHARRGLAVPAAPGRRAISNDYQAEQHAARGGEPTIFEANTLHARLTFLHEPLSPLVRALLRRAGQAGDGCTARAWSRGVLPLRLELRIEMQSHPVDWHAWPAARRGPVVYGSLACAWEDG</sequence>
<gene>
    <name evidence="2" type="ORF">CAL24_06315</name>
</gene>
<evidence type="ECO:0000313" key="3">
    <source>
        <dbReference type="Proteomes" id="UP000215633"/>
    </source>
</evidence>
<dbReference type="Pfam" id="PF07811">
    <property type="entry name" value="TadE"/>
    <property type="match status" value="1"/>
</dbReference>
<organism evidence="2 3">
    <name type="scientific">Bordetella genomosp. 2</name>
    <dbReference type="NCBI Taxonomy" id="1983456"/>
    <lineage>
        <taxon>Bacteria</taxon>
        <taxon>Pseudomonadati</taxon>
        <taxon>Pseudomonadota</taxon>
        <taxon>Betaproteobacteria</taxon>
        <taxon>Burkholderiales</taxon>
        <taxon>Alcaligenaceae</taxon>
        <taxon>Bordetella</taxon>
    </lineage>
</organism>
<dbReference type="RefSeq" id="WP_141218051.1">
    <property type="nucleotide sequence ID" value="NZ_NEVT01000003.1"/>
</dbReference>
<proteinExistence type="predicted"/>
<evidence type="ECO:0000313" key="2">
    <source>
        <dbReference type="EMBL" id="OZI79539.1"/>
    </source>
</evidence>
<comment type="caution">
    <text evidence="2">The sequence shown here is derived from an EMBL/GenBank/DDBJ whole genome shotgun (WGS) entry which is preliminary data.</text>
</comment>
<dbReference type="EMBL" id="NEVT01000003">
    <property type="protein sequence ID" value="OZI79539.1"/>
    <property type="molecule type" value="Genomic_DNA"/>
</dbReference>
<dbReference type="InterPro" id="IPR012495">
    <property type="entry name" value="TadE-like_dom"/>
</dbReference>
<protein>
    <recommendedName>
        <fullName evidence="1">TadE-like domain-containing protein</fullName>
    </recommendedName>
</protein>
<reference evidence="3" key="1">
    <citation type="submission" date="2017-05" db="EMBL/GenBank/DDBJ databases">
        <title>Complete and WGS of Bordetella genogroups.</title>
        <authorList>
            <person name="Spilker T."/>
            <person name="Lipuma J."/>
        </authorList>
    </citation>
    <scope>NUCLEOTIDE SEQUENCE [LARGE SCALE GENOMIC DNA]</scope>
    <source>
        <strain evidence="3">AU8256</strain>
    </source>
</reference>
<dbReference type="AlphaFoldDB" id="A0A261VZU7"/>
<dbReference type="Proteomes" id="UP000215633">
    <property type="component" value="Unassembled WGS sequence"/>
</dbReference>
<evidence type="ECO:0000259" key="1">
    <source>
        <dbReference type="Pfam" id="PF07811"/>
    </source>
</evidence>
<accession>A0A261VZU7</accession>
<feature type="domain" description="TadE-like" evidence="1">
    <location>
        <begin position="25"/>
        <end position="67"/>
    </location>
</feature>
<name>A0A261VZU7_9BORD</name>
<keyword evidence="3" id="KW-1185">Reference proteome</keyword>